<protein>
    <recommendedName>
        <fullName evidence="11">Efflux RND transporter periplasmic adaptor subunit</fullName>
    </recommendedName>
</protein>
<dbReference type="Gene3D" id="2.40.50.320">
    <property type="entry name" value="Copper binding periplasmic protein CusF"/>
    <property type="match status" value="1"/>
</dbReference>
<feature type="domain" description="CusB-like three alpha-helical bundle" evidence="5">
    <location>
        <begin position="155"/>
        <end position="202"/>
    </location>
</feature>
<dbReference type="Pfam" id="PF19335">
    <property type="entry name" value="HMBD"/>
    <property type="match status" value="1"/>
</dbReference>
<dbReference type="Proteomes" id="UP001408594">
    <property type="component" value="Unassembled WGS sequence"/>
</dbReference>
<dbReference type="PANTHER" id="PTHR30097:SF15">
    <property type="entry name" value="CATION EFFLUX SYSTEM PROTEIN CUSB"/>
    <property type="match status" value="1"/>
</dbReference>
<feature type="domain" description="Heavy metal binding" evidence="4">
    <location>
        <begin position="41"/>
        <end position="67"/>
    </location>
</feature>
<feature type="domain" description="CzcB-like C-terminal circularly permuted SH3-like" evidence="8">
    <location>
        <begin position="323"/>
        <end position="382"/>
    </location>
</feature>
<dbReference type="Pfam" id="PF25954">
    <property type="entry name" value="Beta-barrel_RND_2"/>
    <property type="match status" value="1"/>
</dbReference>
<evidence type="ECO:0000259" key="4">
    <source>
        <dbReference type="Pfam" id="PF19335"/>
    </source>
</evidence>
<evidence type="ECO:0000259" key="5">
    <source>
        <dbReference type="Pfam" id="PF25869"/>
    </source>
</evidence>
<dbReference type="InterPro" id="IPR058649">
    <property type="entry name" value="CzcB_C"/>
</dbReference>
<dbReference type="RefSeq" id="WP_345549783.1">
    <property type="nucleotide sequence ID" value="NZ_BAABRT010000007.1"/>
</dbReference>
<evidence type="ECO:0000313" key="9">
    <source>
        <dbReference type="EMBL" id="GAA5524663.1"/>
    </source>
</evidence>
<comment type="similarity">
    <text evidence="1">Belongs to the membrane fusion protein (MFP) (TC 8.A.1) family.</text>
</comment>
<dbReference type="EMBL" id="BAABRT010000007">
    <property type="protein sequence ID" value="GAA5524663.1"/>
    <property type="molecule type" value="Genomic_DNA"/>
</dbReference>
<dbReference type="NCBIfam" id="TIGR01730">
    <property type="entry name" value="RND_mfp"/>
    <property type="match status" value="1"/>
</dbReference>
<evidence type="ECO:0000313" key="10">
    <source>
        <dbReference type="Proteomes" id="UP001408594"/>
    </source>
</evidence>
<proteinExistence type="inferred from homology"/>
<dbReference type="SUPFAM" id="SSF111369">
    <property type="entry name" value="HlyD-like secretion proteins"/>
    <property type="match status" value="1"/>
</dbReference>
<sequence length="521" mass="57226">MHKASIMIAAAALVGVTLGWWLGAADGDSAQQAGGEKKILYWVAPMDPNYRRDGPGKSPMGMDLIPVYEGEEQQDKPGTVRISPAVENNLGVRTATAELGPVAAKLNTVGIVQLDQQRIEHQHSRLSGWVQKSWVKARGDRVEKGQPLVQIYSPELVKAQRELLAALRSGNRGLIAATRERLHSLGIPAAEIARVEREGSASEAITLYAEASGYVQNLGVRDGMYITPQTTLVSVGPLQTVWIEGEVFPAQGQQVQPGETATVRTDASPGRIWLGEIVRILPQLNERTRTLTVRVRVDNPDRTLRPGMFVRLQLDGPEARALTIPREALIRTGSMERVVLAEGDGRFRSVQVRSGREFGERVEILEGLAAGARVVTSAQFLLDSESNVGAALQRMDAADRPWVGARVLTMPDDNHYARLDHEPLPAWDWPAMVMGFYVAEGAGVDLRRAMESGSRIEVQIRKRADGKYEVLAARAPAAGHHHRQGQQGEKEPASRDEPHNHLEPHNPHEQHNHRQHGGEQP</sequence>
<keyword evidence="2" id="KW-0813">Transport</keyword>
<feature type="compositionally biased region" description="Basic and acidic residues" evidence="3">
    <location>
        <begin position="488"/>
        <end position="512"/>
    </location>
</feature>
<dbReference type="InterPro" id="IPR051909">
    <property type="entry name" value="MFP_Cation_Efflux"/>
</dbReference>
<evidence type="ECO:0000256" key="3">
    <source>
        <dbReference type="SAM" id="MobiDB-lite"/>
    </source>
</evidence>
<dbReference type="Pfam" id="PF25869">
    <property type="entry name" value="3HB_CusB"/>
    <property type="match status" value="1"/>
</dbReference>
<dbReference type="InterPro" id="IPR045800">
    <property type="entry name" value="HMBD"/>
</dbReference>
<dbReference type="Gene3D" id="2.40.420.20">
    <property type="match status" value="1"/>
</dbReference>
<dbReference type="Gene3D" id="2.40.30.170">
    <property type="match status" value="1"/>
</dbReference>
<evidence type="ECO:0000259" key="8">
    <source>
        <dbReference type="Pfam" id="PF25975"/>
    </source>
</evidence>
<evidence type="ECO:0000259" key="6">
    <source>
        <dbReference type="Pfam" id="PF25919"/>
    </source>
</evidence>
<reference evidence="9 10" key="1">
    <citation type="submission" date="2024-02" db="EMBL/GenBank/DDBJ databases">
        <title>Microbulbifer aestuariivivens NBRC 112533.</title>
        <authorList>
            <person name="Ichikawa N."/>
            <person name="Katano-Makiyama Y."/>
            <person name="Hidaka K."/>
        </authorList>
    </citation>
    <scope>NUCLEOTIDE SEQUENCE [LARGE SCALE GENOMIC DNA]</scope>
    <source>
        <strain evidence="9 10">NBRC 112533</strain>
    </source>
</reference>
<gene>
    <name evidence="9" type="ORF">Maes01_01220</name>
</gene>
<dbReference type="Gene3D" id="6.10.140.730">
    <property type="match status" value="1"/>
</dbReference>
<organism evidence="9 10">
    <name type="scientific">Microbulbifer aestuariivivens</name>
    <dbReference type="NCBI Taxonomy" id="1908308"/>
    <lineage>
        <taxon>Bacteria</taxon>
        <taxon>Pseudomonadati</taxon>
        <taxon>Pseudomonadota</taxon>
        <taxon>Gammaproteobacteria</taxon>
        <taxon>Cellvibrionales</taxon>
        <taxon>Microbulbiferaceae</taxon>
        <taxon>Microbulbifer</taxon>
    </lineage>
</organism>
<dbReference type="InterPro" id="IPR006143">
    <property type="entry name" value="RND_pump_MFP"/>
</dbReference>
<feature type="domain" description="CusB-like barrel-sandwich hybrid" evidence="6">
    <location>
        <begin position="123"/>
        <end position="235"/>
    </location>
</feature>
<evidence type="ECO:0000259" key="7">
    <source>
        <dbReference type="Pfam" id="PF25954"/>
    </source>
</evidence>
<dbReference type="InterPro" id="IPR021647">
    <property type="entry name" value="CusF_Ec"/>
</dbReference>
<dbReference type="Pfam" id="PF11604">
    <property type="entry name" value="CusF_Ec"/>
    <property type="match status" value="1"/>
</dbReference>
<dbReference type="InterPro" id="IPR058790">
    <property type="entry name" value="BSH_CusB"/>
</dbReference>
<feature type="region of interest" description="Disordered" evidence="3">
    <location>
        <begin position="474"/>
        <end position="521"/>
    </location>
</feature>
<dbReference type="Pfam" id="PF25919">
    <property type="entry name" value="BSH_CusB"/>
    <property type="match status" value="1"/>
</dbReference>
<dbReference type="InterPro" id="IPR058791">
    <property type="entry name" value="3HB_CusB"/>
</dbReference>
<name>A0ABP9WQV8_9GAMM</name>
<evidence type="ECO:0000256" key="1">
    <source>
        <dbReference type="ARBA" id="ARBA00009477"/>
    </source>
</evidence>
<dbReference type="InterPro" id="IPR058792">
    <property type="entry name" value="Beta-barrel_RND_2"/>
</dbReference>
<dbReference type="Pfam" id="PF25975">
    <property type="entry name" value="CzcB_C"/>
    <property type="match status" value="1"/>
</dbReference>
<keyword evidence="10" id="KW-1185">Reference proteome</keyword>
<evidence type="ECO:0008006" key="11">
    <source>
        <dbReference type="Google" id="ProtNLM"/>
    </source>
</evidence>
<evidence type="ECO:0000256" key="2">
    <source>
        <dbReference type="ARBA" id="ARBA00022448"/>
    </source>
</evidence>
<accession>A0ABP9WQV8</accession>
<dbReference type="InterPro" id="IPR042230">
    <property type="entry name" value="CusF_sf"/>
</dbReference>
<dbReference type="PANTHER" id="PTHR30097">
    <property type="entry name" value="CATION EFFLUX SYSTEM PROTEIN CUSB"/>
    <property type="match status" value="1"/>
</dbReference>
<feature type="domain" description="CusB-like beta-barrel" evidence="7">
    <location>
        <begin position="240"/>
        <end position="316"/>
    </location>
</feature>
<comment type="caution">
    <text evidence="9">The sequence shown here is derived from an EMBL/GenBank/DDBJ whole genome shotgun (WGS) entry which is preliminary data.</text>
</comment>